<protein>
    <submittedName>
        <fullName evidence="1">Uncharacterized protein</fullName>
    </submittedName>
</protein>
<dbReference type="EMBL" id="CM042020">
    <property type="protein sequence ID" value="KAI3821885.1"/>
    <property type="molecule type" value="Genomic_DNA"/>
</dbReference>
<comment type="caution">
    <text evidence="1">The sequence shown here is derived from an EMBL/GenBank/DDBJ whole genome shotgun (WGS) entry which is preliminary data.</text>
</comment>
<reference evidence="1 2" key="2">
    <citation type="journal article" date="2022" name="Mol. Ecol. Resour.">
        <title>The genomes of chicory, endive, great burdock and yacon provide insights into Asteraceae paleo-polyploidization history and plant inulin production.</title>
        <authorList>
            <person name="Fan W."/>
            <person name="Wang S."/>
            <person name="Wang H."/>
            <person name="Wang A."/>
            <person name="Jiang F."/>
            <person name="Liu H."/>
            <person name="Zhao H."/>
            <person name="Xu D."/>
            <person name="Zhang Y."/>
        </authorList>
    </citation>
    <scope>NUCLEOTIDE SEQUENCE [LARGE SCALE GENOMIC DNA]</scope>
    <source>
        <strain evidence="2">cv. Yunnan</strain>
        <tissue evidence="1">Leaves</tissue>
    </source>
</reference>
<gene>
    <name evidence="1" type="ORF">L1987_09460</name>
</gene>
<evidence type="ECO:0000313" key="2">
    <source>
        <dbReference type="Proteomes" id="UP001056120"/>
    </source>
</evidence>
<evidence type="ECO:0000313" key="1">
    <source>
        <dbReference type="EMBL" id="KAI3821885.1"/>
    </source>
</evidence>
<proteinExistence type="predicted"/>
<dbReference type="Proteomes" id="UP001056120">
    <property type="component" value="Linkage Group LG03"/>
</dbReference>
<keyword evidence="2" id="KW-1185">Reference proteome</keyword>
<sequence length="95" mass="10465">MAFQLKSFLLLLLLLLQLFDGFNGAEETLIIGSSMKEISNRKLLVVNGLEAKEASFNVAGKSRKEEDEGWELRAAPLGPDPLHHHGADPTKPRTP</sequence>
<organism evidence="1 2">
    <name type="scientific">Smallanthus sonchifolius</name>
    <dbReference type="NCBI Taxonomy" id="185202"/>
    <lineage>
        <taxon>Eukaryota</taxon>
        <taxon>Viridiplantae</taxon>
        <taxon>Streptophyta</taxon>
        <taxon>Embryophyta</taxon>
        <taxon>Tracheophyta</taxon>
        <taxon>Spermatophyta</taxon>
        <taxon>Magnoliopsida</taxon>
        <taxon>eudicotyledons</taxon>
        <taxon>Gunneridae</taxon>
        <taxon>Pentapetalae</taxon>
        <taxon>asterids</taxon>
        <taxon>campanulids</taxon>
        <taxon>Asterales</taxon>
        <taxon>Asteraceae</taxon>
        <taxon>Asteroideae</taxon>
        <taxon>Heliantheae alliance</taxon>
        <taxon>Millerieae</taxon>
        <taxon>Smallanthus</taxon>
    </lineage>
</organism>
<accession>A0ACB9JPR7</accession>
<reference evidence="2" key="1">
    <citation type="journal article" date="2022" name="Mol. Ecol. Resour.">
        <title>The genomes of chicory, endive, great burdock and yacon provide insights into Asteraceae palaeo-polyploidization history and plant inulin production.</title>
        <authorList>
            <person name="Fan W."/>
            <person name="Wang S."/>
            <person name="Wang H."/>
            <person name="Wang A."/>
            <person name="Jiang F."/>
            <person name="Liu H."/>
            <person name="Zhao H."/>
            <person name="Xu D."/>
            <person name="Zhang Y."/>
        </authorList>
    </citation>
    <scope>NUCLEOTIDE SEQUENCE [LARGE SCALE GENOMIC DNA]</scope>
    <source>
        <strain evidence="2">cv. Yunnan</strain>
    </source>
</reference>
<name>A0ACB9JPR7_9ASTR</name>